<proteinExistence type="predicted"/>
<dbReference type="VEuPathDB" id="FungiDB:SPSK_04718"/>
<dbReference type="Proteomes" id="UP000033710">
    <property type="component" value="Unassembled WGS sequence"/>
</dbReference>
<dbReference type="GeneID" id="27666792"/>
<dbReference type="EMBL" id="AXCR01000010">
    <property type="protein sequence ID" value="KJR82861.1"/>
    <property type="molecule type" value="Genomic_DNA"/>
</dbReference>
<dbReference type="AlphaFoldDB" id="A0A0F2M3W6"/>
<accession>A0A0F2M3W6</accession>
<name>A0A0F2M3W6_SPOSC</name>
<reference evidence="1 2" key="2">
    <citation type="journal article" date="2015" name="Eukaryot. Cell">
        <title>Asexual propagation of a virulent clone complex in a human and feline outbreak of sporotrichosis.</title>
        <authorList>
            <person name="Teixeira Mde M."/>
            <person name="Rodrigues A.M."/>
            <person name="Tsui C.K."/>
            <person name="de Almeida L.G."/>
            <person name="Van Diepeningen A.D."/>
            <person name="van den Ende B.G."/>
            <person name="Fernandes G.F."/>
            <person name="Kano R."/>
            <person name="Hamelin R.C."/>
            <person name="Lopes-Bezerra L.M."/>
            <person name="Vasconcelos A.T."/>
            <person name="de Hoog S."/>
            <person name="de Camargo Z.P."/>
            <person name="Felipe M.S."/>
        </authorList>
    </citation>
    <scope>NUCLEOTIDE SEQUENCE [LARGE SCALE GENOMIC DNA]</scope>
    <source>
        <strain evidence="1 2">1099-18</strain>
    </source>
</reference>
<dbReference type="KEGG" id="ssck:SPSK_04718"/>
<organism evidence="1 2">
    <name type="scientific">Sporothrix schenckii 1099-18</name>
    <dbReference type="NCBI Taxonomy" id="1397361"/>
    <lineage>
        <taxon>Eukaryota</taxon>
        <taxon>Fungi</taxon>
        <taxon>Dikarya</taxon>
        <taxon>Ascomycota</taxon>
        <taxon>Pezizomycotina</taxon>
        <taxon>Sordariomycetes</taxon>
        <taxon>Sordariomycetidae</taxon>
        <taxon>Ophiostomatales</taxon>
        <taxon>Ophiostomataceae</taxon>
        <taxon>Sporothrix</taxon>
    </lineage>
</organism>
<gene>
    <name evidence="1" type="ORF">SPSK_04718</name>
</gene>
<protein>
    <submittedName>
        <fullName evidence="1">Uncharacterized protein</fullName>
    </submittedName>
</protein>
<sequence>MAAAIVPTLLPPRAEIPNLLTKIRTDLISSSAGRLAPSPPMPGTAACVIQAKETHQAYLSIRLAVQPTTPPRGARDRHRFSPSWPRLGLIGVLVGSF</sequence>
<comment type="caution">
    <text evidence="1">The sequence shown here is derived from an EMBL/GenBank/DDBJ whole genome shotgun (WGS) entry which is preliminary data.</text>
</comment>
<reference evidence="1 2" key="1">
    <citation type="journal article" date="2014" name="BMC Genomics">
        <title>Comparative genomics of the major fungal agents of human and animal Sporotrichosis: Sporothrix schenckii and Sporothrix brasiliensis.</title>
        <authorList>
            <person name="Teixeira M.M."/>
            <person name="de Almeida L.G."/>
            <person name="Kubitschek-Barreira P."/>
            <person name="Alves F.L."/>
            <person name="Kioshima E.S."/>
            <person name="Abadio A.K."/>
            <person name="Fernandes L."/>
            <person name="Derengowski L.S."/>
            <person name="Ferreira K.S."/>
            <person name="Souza R.C."/>
            <person name="Ruiz J.C."/>
            <person name="de Andrade N.C."/>
            <person name="Paes H.C."/>
            <person name="Nicola A.M."/>
            <person name="Albuquerque P."/>
            <person name="Gerber A.L."/>
            <person name="Martins V.P."/>
            <person name="Peconick L.D."/>
            <person name="Neto A.V."/>
            <person name="Chaucanez C.B."/>
            <person name="Silva P.A."/>
            <person name="Cunha O.L."/>
            <person name="de Oliveira F.F."/>
            <person name="dos Santos T.C."/>
            <person name="Barros A.L."/>
            <person name="Soares M.A."/>
            <person name="de Oliveira L.M."/>
            <person name="Marini M.M."/>
            <person name="Villalobos-Duno H."/>
            <person name="Cunha M.M."/>
            <person name="de Hoog S."/>
            <person name="da Silveira J.F."/>
            <person name="Henrissat B."/>
            <person name="Nino-Vega G.A."/>
            <person name="Cisalpino P.S."/>
            <person name="Mora-Montes H.M."/>
            <person name="Almeida S.R."/>
            <person name="Stajich J.E."/>
            <person name="Lopes-Bezerra L.M."/>
            <person name="Vasconcelos A.T."/>
            <person name="Felipe M.S."/>
        </authorList>
    </citation>
    <scope>NUCLEOTIDE SEQUENCE [LARGE SCALE GENOMIC DNA]</scope>
    <source>
        <strain evidence="1 2">1099-18</strain>
    </source>
</reference>
<evidence type="ECO:0000313" key="2">
    <source>
        <dbReference type="Proteomes" id="UP000033710"/>
    </source>
</evidence>
<evidence type="ECO:0000313" key="1">
    <source>
        <dbReference type="EMBL" id="KJR82861.1"/>
    </source>
</evidence>
<dbReference type="RefSeq" id="XP_016585537.1">
    <property type="nucleotide sequence ID" value="XM_016731515.1"/>
</dbReference>